<evidence type="ECO:0000256" key="4">
    <source>
        <dbReference type="ARBA" id="ARBA00022692"/>
    </source>
</evidence>
<dbReference type="RefSeq" id="WP_055458640.1">
    <property type="nucleotide sequence ID" value="NZ_CYHC01000003.1"/>
</dbReference>
<evidence type="ECO:0000259" key="9">
    <source>
        <dbReference type="Pfam" id="PF02397"/>
    </source>
</evidence>
<feature type="transmembrane region" description="Helical" evidence="8">
    <location>
        <begin position="109"/>
        <end position="125"/>
    </location>
</feature>
<comment type="caution">
    <text evidence="10">The sequence shown here is derived from an EMBL/GenBank/DDBJ whole genome shotgun (WGS) entry which is preliminary data.</text>
</comment>
<dbReference type="Proteomes" id="UP000182178">
    <property type="component" value="Unassembled WGS sequence"/>
</dbReference>
<evidence type="ECO:0000256" key="5">
    <source>
        <dbReference type="ARBA" id="ARBA00022989"/>
    </source>
</evidence>
<evidence type="ECO:0000313" key="10">
    <source>
        <dbReference type="EMBL" id="CUA87080.1"/>
    </source>
</evidence>
<proteinExistence type="inferred from homology"/>
<keyword evidence="6 8" id="KW-0472">Membrane</keyword>
<organism evidence="10 11">
    <name type="scientific">Chelatococcus sambhunathii</name>
    <dbReference type="NCBI Taxonomy" id="363953"/>
    <lineage>
        <taxon>Bacteria</taxon>
        <taxon>Pseudomonadati</taxon>
        <taxon>Pseudomonadota</taxon>
        <taxon>Alphaproteobacteria</taxon>
        <taxon>Hyphomicrobiales</taxon>
        <taxon>Chelatococcaceae</taxon>
        <taxon>Chelatococcus</taxon>
    </lineage>
</organism>
<dbReference type="PANTHER" id="PTHR30576">
    <property type="entry name" value="COLANIC BIOSYNTHESIS UDP-GLUCOSE LIPID CARRIER TRANSFERASE"/>
    <property type="match status" value="1"/>
</dbReference>
<protein>
    <submittedName>
        <fullName evidence="10">Undecaprenyl-phosphate glucose phosphotransferase</fullName>
    </submittedName>
</protein>
<keyword evidence="4 8" id="KW-0812">Transmembrane</keyword>
<evidence type="ECO:0000256" key="3">
    <source>
        <dbReference type="ARBA" id="ARBA00022679"/>
    </source>
</evidence>
<feature type="transmembrane region" description="Helical" evidence="8">
    <location>
        <begin position="131"/>
        <end position="150"/>
    </location>
</feature>
<feature type="transmembrane region" description="Helical" evidence="8">
    <location>
        <begin position="299"/>
        <end position="322"/>
    </location>
</feature>
<name>A0ABM9U2Y0_9HYPH</name>
<feature type="transmembrane region" description="Helical" evidence="8">
    <location>
        <begin position="33"/>
        <end position="55"/>
    </location>
</feature>
<evidence type="ECO:0000256" key="2">
    <source>
        <dbReference type="ARBA" id="ARBA00006464"/>
    </source>
</evidence>
<dbReference type="InterPro" id="IPR017473">
    <property type="entry name" value="Undecaprenyl-P_gluc_Ptfrase"/>
</dbReference>
<dbReference type="Pfam" id="PF13727">
    <property type="entry name" value="CoA_binding_3"/>
    <property type="match status" value="1"/>
</dbReference>
<dbReference type="Pfam" id="PF02397">
    <property type="entry name" value="Bac_transf"/>
    <property type="match status" value="1"/>
</dbReference>
<keyword evidence="7" id="KW-0270">Exopolysaccharide synthesis</keyword>
<keyword evidence="11" id="KW-1185">Reference proteome</keyword>
<feature type="transmembrane region" description="Helical" evidence="8">
    <location>
        <begin position="67"/>
        <end position="88"/>
    </location>
</feature>
<accession>A0ABM9U2Y0</accession>
<keyword evidence="3" id="KW-0808">Transferase</keyword>
<dbReference type="NCBIfam" id="TIGR03025">
    <property type="entry name" value="EPS_sugtrans"/>
    <property type="match status" value="1"/>
</dbReference>
<reference evidence="10 11" key="1">
    <citation type="submission" date="2015-08" db="EMBL/GenBank/DDBJ databases">
        <authorList>
            <person name="Varghese N."/>
        </authorList>
    </citation>
    <scope>NUCLEOTIDE SEQUENCE [LARGE SCALE GENOMIC DNA]</scope>
    <source>
        <strain evidence="10 11">DSM 18167</strain>
    </source>
</reference>
<dbReference type="InterPro" id="IPR017475">
    <property type="entry name" value="EPS_sugar_tfrase"/>
</dbReference>
<dbReference type="InterPro" id="IPR003362">
    <property type="entry name" value="Bact_transf"/>
</dbReference>
<evidence type="ECO:0000256" key="7">
    <source>
        <dbReference type="ARBA" id="ARBA00023169"/>
    </source>
</evidence>
<evidence type="ECO:0000313" key="11">
    <source>
        <dbReference type="Proteomes" id="UP000182178"/>
    </source>
</evidence>
<keyword evidence="5 8" id="KW-1133">Transmembrane helix</keyword>
<evidence type="ECO:0000256" key="8">
    <source>
        <dbReference type="SAM" id="Phobius"/>
    </source>
</evidence>
<dbReference type="PANTHER" id="PTHR30576:SF21">
    <property type="entry name" value="UDP-GLUCOSE:UNDECAPRENYL-PHOSPHATE GLUCOSE-1-PHOSPHATE TRANSFERASE"/>
    <property type="match status" value="1"/>
</dbReference>
<comment type="subcellular location">
    <subcellularLocation>
        <location evidence="1">Membrane</location>
        <topology evidence="1">Multi-pass membrane protein</topology>
    </subcellularLocation>
</comment>
<evidence type="ECO:0000256" key="1">
    <source>
        <dbReference type="ARBA" id="ARBA00004141"/>
    </source>
</evidence>
<feature type="domain" description="Bacterial sugar transferase" evidence="9">
    <location>
        <begin position="294"/>
        <end position="477"/>
    </location>
</feature>
<gene>
    <name evidence="10" type="ORF">Ga0061061_103147</name>
</gene>
<dbReference type="EMBL" id="CYHC01000003">
    <property type="protein sequence ID" value="CUA87080.1"/>
    <property type="molecule type" value="Genomic_DNA"/>
</dbReference>
<comment type="similarity">
    <text evidence="2">Belongs to the bacterial sugar transferase family.</text>
</comment>
<dbReference type="NCBIfam" id="TIGR03023">
    <property type="entry name" value="WcaJ_sugtrans"/>
    <property type="match status" value="1"/>
</dbReference>
<evidence type="ECO:0000256" key="6">
    <source>
        <dbReference type="ARBA" id="ARBA00023136"/>
    </source>
</evidence>
<sequence length="483" mass="53957">MLHQPRTDRRRPVVAMRVGKALPKRRTLALDRLILAMLFALVDFWALHVAATAVYRGYHAWWLATPYPADVALVFCAAVAGTTAVLIFERRGYEMPGLTAAGQARMRRRIWLGVMVAAIVIAFATKLGGDLSRAAACIIALVGLGVLAMTNRLFAAVARFAQASGYLARSRIMLVGEQGRMTGFAAAFDAEAFGLEVVGHVDAALFDAGPACRASVLDFARRQAVEEVFVALPWTDDERIARILRGLAELPVAVHLCPDRITSRLAEARLRLLDGAAFLQLARPPLDSSEVIVKRCFDVVVAATVLVLLAPLLLVIAVAVRLDSPGPALFRQRRHGFNRSSFVIYKFRTMTVMDDGRNIRQARRHDPRVTRVGRFLRRTSLDELPQLYNVLRGDMSLVGPRPHALAHDDYYDALIRSYARRHNVRPGITGWAQVNGCRGETDTIEKMRRRIELDLFYADNWSFGLDMKILQMTFAQIWRHDAY</sequence>